<gene>
    <name evidence="1" type="ORF">SAMN05216464_12726</name>
</gene>
<evidence type="ECO:0000313" key="2">
    <source>
        <dbReference type="Proteomes" id="UP000199072"/>
    </source>
</evidence>
<keyword evidence="2" id="KW-1185">Reference proteome</keyword>
<evidence type="ECO:0000313" key="1">
    <source>
        <dbReference type="EMBL" id="SDF73668.1"/>
    </source>
</evidence>
<sequence length="37" mass="4385">MYVGNDTLTLSSFYWEKLKDWRGNILLNNSCQYVSKP</sequence>
<name>A0A1G7NHV0_9SPHI</name>
<dbReference type="Proteomes" id="UP000199072">
    <property type="component" value="Unassembled WGS sequence"/>
</dbReference>
<dbReference type="EMBL" id="FNAI01000027">
    <property type="protein sequence ID" value="SDF73668.1"/>
    <property type="molecule type" value="Genomic_DNA"/>
</dbReference>
<organism evidence="1 2">
    <name type="scientific">Mucilaginibacter pineti</name>
    <dbReference type="NCBI Taxonomy" id="1391627"/>
    <lineage>
        <taxon>Bacteria</taxon>
        <taxon>Pseudomonadati</taxon>
        <taxon>Bacteroidota</taxon>
        <taxon>Sphingobacteriia</taxon>
        <taxon>Sphingobacteriales</taxon>
        <taxon>Sphingobacteriaceae</taxon>
        <taxon>Mucilaginibacter</taxon>
    </lineage>
</organism>
<accession>A0A1G7NHV0</accession>
<dbReference type="AlphaFoldDB" id="A0A1G7NHV0"/>
<reference evidence="1 2" key="1">
    <citation type="submission" date="2016-10" db="EMBL/GenBank/DDBJ databases">
        <authorList>
            <person name="de Groot N.N."/>
        </authorList>
    </citation>
    <scope>NUCLEOTIDE SEQUENCE [LARGE SCALE GENOMIC DNA]</scope>
    <source>
        <strain evidence="1 2">47C3B</strain>
    </source>
</reference>
<protein>
    <submittedName>
        <fullName evidence="1">Uncharacterized protein</fullName>
    </submittedName>
</protein>
<proteinExistence type="predicted"/>